<evidence type="ECO:0000259" key="5">
    <source>
        <dbReference type="Pfam" id="PF17785"/>
    </source>
</evidence>
<dbReference type="CDD" id="cd11572">
    <property type="entry name" value="RlmI_M_like"/>
    <property type="match status" value="1"/>
</dbReference>
<dbReference type="GO" id="GO:0003723">
    <property type="term" value="F:RNA binding"/>
    <property type="evidence" value="ECO:0007669"/>
    <property type="project" value="InterPro"/>
</dbReference>
<feature type="domain" description="S-adenosylmethionine-dependent methyltransferase" evidence="4">
    <location>
        <begin position="152"/>
        <end position="387"/>
    </location>
</feature>
<dbReference type="Gene3D" id="3.30.750.80">
    <property type="entry name" value="RNA methyltransferase domain (HRMD) like"/>
    <property type="match status" value="1"/>
</dbReference>
<dbReference type="Gene3D" id="2.30.130.10">
    <property type="entry name" value="PUA domain"/>
    <property type="match status" value="1"/>
</dbReference>
<comment type="caution">
    <text evidence="6">The sequence shown here is derived from an EMBL/GenBank/DDBJ whole genome shotgun (WGS) entry which is preliminary data.</text>
</comment>
<dbReference type="InterPro" id="IPR041532">
    <property type="entry name" value="RlmI-like_PUA"/>
</dbReference>
<keyword evidence="3" id="KW-0949">S-adenosyl-L-methionine</keyword>
<keyword evidence="1 6" id="KW-0489">Methyltransferase</keyword>
<accession>A0A437UMW4</accession>
<dbReference type="SUPFAM" id="SSF53335">
    <property type="entry name" value="S-adenosyl-L-methionine-dependent methyltransferases"/>
    <property type="match status" value="1"/>
</dbReference>
<dbReference type="Proteomes" id="UP000288388">
    <property type="component" value="Unassembled WGS sequence"/>
</dbReference>
<dbReference type="GO" id="GO:0008168">
    <property type="term" value="F:methyltransferase activity"/>
    <property type="evidence" value="ECO:0007669"/>
    <property type="project" value="UniProtKB-KW"/>
</dbReference>
<sequence>MRVEIELNNYGIKRIRQGNPLIQQDDLKQDIKKIPLEWVKFVDNKHKYIATGYLGKQNKGFGWVLDQTQRPINKAFLMEKFRQAINQRQAFFADQGTNTFRLFNGEGDGIGGVTIDYYADYLVISWYNETIYHFQKLIVDSLLAVFPSAKGIVEKIRFKSEGKESRWLAGEKPQEPLIVLENGVSYAVYLDEGYMTGIFLDQKEVRGRLTEGLAAGKKVLNMFSYTGAFSVAAAYGGALETTSVDLAQRSLPKTQEQFEVNDLPLEKQKIIVMDTFDYFRYALRKGLSYNLIVLDPPSFARNKKKTFSVAKDYGRLIEDSVEILTNDGMIIASTNAANLPIKKFKQAIETAFQNKNVTYQLTESYRLPADFPASNFEESNYLKVLFYRIKK</sequence>
<dbReference type="Pfam" id="PF17785">
    <property type="entry name" value="PUA_3"/>
    <property type="match status" value="1"/>
</dbReference>
<organism evidence="6 7">
    <name type="scientific">Enterococcus avium</name>
    <name type="common">Streptococcus avium</name>
    <dbReference type="NCBI Taxonomy" id="33945"/>
    <lineage>
        <taxon>Bacteria</taxon>
        <taxon>Bacillati</taxon>
        <taxon>Bacillota</taxon>
        <taxon>Bacilli</taxon>
        <taxon>Lactobacillales</taxon>
        <taxon>Enterococcaceae</taxon>
        <taxon>Enterococcus</taxon>
    </lineage>
</organism>
<dbReference type="Gene3D" id="3.40.50.150">
    <property type="entry name" value="Vaccinia Virus protein VP39"/>
    <property type="match status" value="1"/>
</dbReference>
<dbReference type="AlphaFoldDB" id="A0A437UMW4"/>
<dbReference type="GO" id="GO:0032259">
    <property type="term" value="P:methylation"/>
    <property type="evidence" value="ECO:0007669"/>
    <property type="project" value="UniProtKB-KW"/>
</dbReference>
<dbReference type="EMBL" id="RYZS01000001">
    <property type="protein sequence ID" value="RVU94967.1"/>
    <property type="molecule type" value="Genomic_DNA"/>
</dbReference>
<feature type="domain" description="RlmI-like PUA" evidence="5">
    <location>
        <begin position="5"/>
        <end position="66"/>
    </location>
</feature>
<dbReference type="PANTHER" id="PTHR43042">
    <property type="entry name" value="SAM-DEPENDENT METHYLTRANSFERASE"/>
    <property type="match status" value="1"/>
</dbReference>
<gene>
    <name evidence="6" type="ORF">EK398_08925</name>
</gene>
<reference evidence="6 7" key="1">
    <citation type="submission" date="2018-12" db="EMBL/GenBank/DDBJ databases">
        <title>A novel vanA-carrying plasmid in a clinical isolate of Enterococcus avium.</title>
        <authorList>
            <person name="Bernasconi O.J."/>
            <person name="Luzzaro F."/>
            <person name="Endimiani A."/>
        </authorList>
    </citation>
    <scope>NUCLEOTIDE SEQUENCE [LARGE SCALE GENOMIC DNA]</scope>
    <source>
        <strain evidence="6 7">LC0559/18</strain>
    </source>
</reference>
<evidence type="ECO:0000256" key="1">
    <source>
        <dbReference type="ARBA" id="ARBA00022603"/>
    </source>
</evidence>
<dbReference type="Pfam" id="PF10672">
    <property type="entry name" value="Methyltrans_SAM"/>
    <property type="match status" value="1"/>
</dbReference>
<evidence type="ECO:0000256" key="2">
    <source>
        <dbReference type="ARBA" id="ARBA00022679"/>
    </source>
</evidence>
<evidence type="ECO:0000313" key="6">
    <source>
        <dbReference type="EMBL" id="RVU94967.1"/>
    </source>
</evidence>
<evidence type="ECO:0000259" key="4">
    <source>
        <dbReference type="Pfam" id="PF10672"/>
    </source>
</evidence>
<dbReference type="InterPro" id="IPR019614">
    <property type="entry name" value="SAM-dep_methyl-trfase"/>
</dbReference>
<keyword evidence="2 6" id="KW-0808">Transferase</keyword>
<protein>
    <submittedName>
        <fullName evidence="6">Class I SAM-dependent rRNA methyltransferase</fullName>
    </submittedName>
</protein>
<dbReference type="InterPro" id="IPR036974">
    <property type="entry name" value="PUA_sf"/>
</dbReference>
<evidence type="ECO:0000256" key="3">
    <source>
        <dbReference type="ARBA" id="ARBA00022691"/>
    </source>
</evidence>
<name>A0A437UMW4_ENTAV</name>
<evidence type="ECO:0000313" key="7">
    <source>
        <dbReference type="Proteomes" id="UP000288388"/>
    </source>
</evidence>
<dbReference type="SUPFAM" id="SSF88697">
    <property type="entry name" value="PUA domain-like"/>
    <property type="match status" value="1"/>
</dbReference>
<proteinExistence type="predicted"/>
<dbReference type="InterPro" id="IPR029063">
    <property type="entry name" value="SAM-dependent_MTases_sf"/>
</dbReference>
<dbReference type="InterPro" id="IPR015947">
    <property type="entry name" value="PUA-like_sf"/>
</dbReference>
<dbReference type="PANTHER" id="PTHR43042:SF3">
    <property type="entry name" value="RIBOSOMAL RNA LARGE SUBUNIT METHYLTRANSFERASE YWBD-RELATED"/>
    <property type="match status" value="1"/>
</dbReference>